<dbReference type="Proteomes" id="UP000250123">
    <property type="component" value="Chromosome SHEWBE"/>
</dbReference>
<evidence type="ECO:0000256" key="11">
    <source>
        <dbReference type="ARBA" id="ARBA00039257"/>
    </source>
</evidence>
<dbReference type="PANTHER" id="PTHR30417:SF4">
    <property type="entry name" value="1,6-ANHYDRO-N-ACETYLMURAMYL-L-ALANINE AMIDASE AMPD"/>
    <property type="match status" value="1"/>
</dbReference>
<dbReference type="SUPFAM" id="SSF55846">
    <property type="entry name" value="N-acetylmuramoyl-L-alanine amidase-like"/>
    <property type="match status" value="1"/>
</dbReference>
<dbReference type="CDD" id="cd06583">
    <property type="entry name" value="PGRP"/>
    <property type="match status" value="1"/>
</dbReference>
<feature type="domain" description="N-acetylmuramoyl-L-alanine amidase" evidence="13">
    <location>
        <begin position="24"/>
        <end position="174"/>
    </location>
</feature>
<name>A0A330LX91_9GAMM</name>
<dbReference type="InterPro" id="IPR051206">
    <property type="entry name" value="NAMLAA_amidase_2"/>
</dbReference>
<evidence type="ECO:0000259" key="13">
    <source>
        <dbReference type="SMART" id="SM00644"/>
    </source>
</evidence>
<dbReference type="SMART" id="SM00644">
    <property type="entry name" value="Ami_2"/>
    <property type="match status" value="1"/>
</dbReference>
<keyword evidence="10" id="KW-0961">Cell wall biogenesis/degradation</keyword>
<organism evidence="14 15">
    <name type="scientific">Shewanella benthica</name>
    <dbReference type="NCBI Taxonomy" id="43661"/>
    <lineage>
        <taxon>Bacteria</taxon>
        <taxon>Pseudomonadati</taxon>
        <taxon>Pseudomonadota</taxon>
        <taxon>Gammaproteobacteria</taxon>
        <taxon>Alteromonadales</taxon>
        <taxon>Shewanellaceae</taxon>
        <taxon>Shewanella</taxon>
    </lineage>
</organism>
<comment type="similarity">
    <text evidence="4">Belongs to the N-acetylmuramoyl-L-alanine amidase 2 family.</text>
</comment>
<dbReference type="GO" id="GO:0071555">
    <property type="term" value="P:cell wall organization"/>
    <property type="evidence" value="ECO:0007669"/>
    <property type="project" value="UniProtKB-KW"/>
</dbReference>
<proteinExistence type="inferred from homology"/>
<evidence type="ECO:0000313" key="14">
    <source>
        <dbReference type="EMBL" id="SQH74876.1"/>
    </source>
</evidence>
<dbReference type="EMBL" id="LS483452">
    <property type="protein sequence ID" value="SQH74876.1"/>
    <property type="molecule type" value="Genomic_DNA"/>
</dbReference>
<dbReference type="InterPro" id="IPR036505">
    <property type="entry name" value="Amidase/PGRP_sf"/>
</dbReference>
<evidence type="ECO:0000256" key="5">
    <source>
        <dbReference type="ARBA" id="ARBA00011901"/>
    </source>
</evidence>
<dbReference type="GO" id="GO:0008745">
    <property type="term" value="F:N-acetylmuramoyl-L-alanine amidase activity"/>
    <property type="evidence" value="ECO:0007669"/>
    <property type="project" value="UniProtKB-EC"/>
</dbReference>
<evidence type="ECO:0000256" key="2">
    <source>
        <dbReference type="ARBA" id="ARBA00001947"/>
    </source>
</evidence>
<dbReference type="AlphaFoldDB" id="A0A330LX91"/>
<sequence>MLIKAKLIPGFELGWADGVKLCVSPHFNARPDDEVSLLVIHNISLPAGCFGTPYIDQLFQGCLDIAADASFNALKGLEVSAHYLIRRDGEVIQYVSCDERAWHAGVSRFRGRSGCNDFAVGIELEGTDSQDYTEPQYQHLLRLTLGLMARYPLLNLDAIVGHSDIAPGRKTDPGDCFDWSRYKRELTLNLSKKGWT</sequence>
<evidence type="ECO:0000256" key="12">
    <source>
        <dbReference type="ARBA" id="ARBA00042615"/>
    </source>
</evidence>
<dbReference type="KEGG" id="sbk:SHEWBE_0907"/>
<comment type="cofactor">
    <cofactor evidence="2">
        <name>Zn(2+)</name>
        <dbReference type="ChEBI" id="CHEBI:29105"/>
    </cofactor>
</comment>
<evidence type="ECO:0000256" key="9">
    <source>
        <dbReference type="ARBA" id="ARBA00022833"/>
    </source>
</evidence>
<dbReference type="GO" id="GO:0009254">
    <property type="term" value="P:peptidoglycan turnover"/>
    <property type="evidence" value="ECO:0007669"/>
    <property type="project" value="TreeGrafter"/>
</dbReference>
<dbReference type="EC" id="3.5.1.28" evidence="5"/>
<dbReference type="Pfam" id="PF01510">
    <property type="entry name" value="Amidase_2"/>
    <property type="match status" value="1"/>
</dbReference>
<evidence type="ECO:0000256" key="1">
    <source>
        <dbReference type="ARBA" id="ARBA00001561"/>
    </source>
</evidence>
<evidence type="ECO:0000256" key="7">
    <source>
        <dbReference type="ARBA" id="ARBA00022723"/>
    </source>
</evidence>
<evidence type="ECO:0000313" key="15">
    <source>
        <dbReference type="Proteomes" id="UP000250123"/>
    </source>
</evidence>
<evidence type="ECO:0000256" key="6">
    <source>
        <dbReference type="ARBA" id="ARBA00022490"/>
    </source>
</evidence>
<keyword evidence="8 14" id="KW-0378">Hydrolase</keyword>
<keyword evidence="9" id="KW-0862">Zinc</keyword>
<evidence type="ECO:0000256" key="8">
    <source>
        <dbReference type="ARBA" id="ARBA00022801"/>
    </source>
</evidence>
<dbReference type="InterPro" id="IPR002502">
    <property type="entry name" value="Amidase_domain"/>
</dbReference>
<evidence type="ECO:0000256" key="4">
    <source>
        <dbReference type="ARBA" id="ARBA00007553"/>
    </source>
</evidence>
<protein>
    <recommendedName>
        <fullName evidence="11">1,6-anhydro-N-acetylmuramyl-L-alanine amidase AmpD</fullName>
        <ecNumber evidence="5">3.5.1.28</ecNumber>
    </recommendedName>
    <alternativeName>
        <fullName evidence="12">N-acetylmuramoyl-L-alanine amidase</fullName>
    </alternativeName>
</protein>
<gene>
    <name evidence="14" type="primary">ampD</name>
    <name evidence="14" type="ORF">SHEWBE_0907</name>
</gene>
<dbReference type="Gene3D" id="3.40.80.10">
    <property type="entry name" value="Peptidoglycan recognition protein-like"/>
    <property type="match status" value="1"/>
</dbReference>
<keyword evidence="6" id="KW-0963">Cytoplasm</keyword>
<accession>A0A330LX91</accession>
<comment type="catalytic activity">
    <reaction evidence="1">
        <text>Hydrolyzes the link between N-acetylmuramoyl residues and L-amino acid residues in certain cell-wall glycopeptides.</text>
        <dbReference type="EC" id="3.5.1.28"/>
    </reaction>
</comment>
<dbReference type="GO" id="GO:0046872">
    <property type="term" value="F:metal ion binding"/>
    <property type="evidence" value="ECO:0007669"/>
    <property type="project" value="UniProtKB-KW"/>
</dbReference>
<evidence type="ECO:0000256" key="10">
    <source>
        <dbReference type="ARBA" id="ARBA00023316"/>
    </source>
</evidence>
<dbReference type="NCBIfam" id="NF008758">
    <property type="entry name" value="PRK11789.1"/>
    <property type="match status" value="1"/>
</dbReference>
<reference evidence="15" key="1">
    <citation type="submission" date="2018-06" db="EMBL/GenBank/DDBJ databases">
        <authorList>
            <person name="Cea G.-C."/>
            <person name="William W."/>
        </authorList>
    </citation>
    <scope>NUCLEOTIDE SEQUENCE [LARGE SCALE GENOMIC DNA]</scope>
    <source>
        <strain evidence="15">DB21MT-2</strain>
    </source>
</reference>
<dbReference type="PANTHER" id="PTHR30417">
    <property type="entry name" value="N-ACETYLMURAMOYL-L-ALANINE AMIDASE AMID"/>
    <property type="match status" value="1"/>
</dbReference>
<evidence type="ECO:0000256" key="3">
    <source>
        <dbReference type="ARBA" id="ARBA00004496"/>
    </source>
</evidence>
<dbReference type="GO" id="GO:0005737">
    <property type="term" value="C:cytoplasm"/>
    <property type="evidence" value="ECO:0007669"/>
    <property type="project" value="UniProtKB-SubCell"/>
</dbReference>
<dbReference type="GO" id="GO:0009253">
    <property type="term" value="P:peptidoglycan catabolic process"/>
    <property type="evidence" value="ECO:0007669"/>
    <property type="project" value="InterPro"/>
</dbReference>
<comment type="subcellular location">
    <subcellularLocation>
        <location evidence="3">Cytoplasm</location>
    </subcellularLocation>
</comment>
<keyword evidence="7" id="KW-0479">Metal-binding</keyword>